<dbReference type="AlphaFoldDB" id="A0A1C7M2R3"/>
<name>A0A1C7M2R3_GRIFR</name>
<comment type="caution">
    <text evidence="2">The sequence shown here is derived from an EMBL/GenBank/DDBJ whole genome shotgun (WGS) entry which is preliminary data.</text>
</comment>
<accession>A0A1C7M2R3</accession>
<reference evidence="2 3" key="1">
    <citation type="submission" date="2016-03" db="EMBL/GenBank/DDBJ databases">
        <title>Whole genome sequencing of Grifola frondosa 9006-11.</title>
        <authorList>
            <person name="Min B."/>
            <person name="Park H."/>
            <person name="Kim J.-G."/>
            <person name="Cho H."/>
            <person name="Oh Y.-L."/>
            <person name="Kong W.-S."/>
            <person name="Choi I.-G."/>
        </authorList>
    </citation>
    <scope>NUCLEOTIDE SEQUENCE [LARGE SCALE GENOMIC DNA]</scope>
    <source>
        <strain evidence="2 3">9006-11</strain>
    </source>
</reference>
<dbReference type="EMBL" id="LUGG01000013">
    <property type="protein sequence ID" value="OBZ70787.1"/>
    <property type="molecule type" value="Genomic_DNA"/>
</dbReference>
<protein>
    <submittedName>
        <fullName evidence="2">Uncharacterized protein</fullName>
    </submittedName>
</protein>
<evidence type="ECO:0000256" key="1">
    <source>
        <dbReference type="SAM" id="MobiDB-lite"/>
    </source>
</evidence>
<feature type="compositionally biased region" description="Basic and acidic residues" evidence="1">
    <location>
        <begin position="213"/>
        <end position="222"/>
    </location>
</feature>
<sequence>MTEPKSPAVLVIEESSYPALLLESDEGIVHPPHYAILRHRHLQIPEPGMSAPVAAPVYNIQETRMDSMREHRHQSPLPVSSRVSSRNNFSPATATSASPSHRIASNSIATRHATYPRATRHDHAIRGRGEKIVWYLSNGDSPLSVPPTVLAQSGELFLHNYNHNSRQIWIRTPSLDWTLIDEGYPHPDLDEYVLHLSNGEPRWVTKETMRTYKGREKKRERNISTPSRIGTPGLPRAPTSATLQSEAGTESVCVLAAVQGKLKDAQQQGNDAVRVAHKVRKTVIKLFDVDPFPKHPFQDNASFMNVRSSFRVFPVSLYAGTSLPGPMQLSTP</sequence>
<dbReference type="STRING" id="5627.A0A1C7M2R3"/>
<dbReference type="Proteomes" id="UP000092993">
    <property type="component" value="Unassembled WGS sequence"/>
</dbReference>
<feature type="region of interest" description="Disordered" evidence="1">
    <location>
        <begin position="213"/>
        <end position="245"/>
    </location>
</feature>
<feature type="compositionally biased region" description="Low complexity" evidence="1">
    <location>
        <begin position="75"/>
        <end position="100"/>
    </location>
</feature>
<feature type="region of interest" description="Disordered" evidence="1">
    <location>
        <begin position="67"/>
        <end position="102"/>
    </location>
</feature>
<keyword evidence="3" id="KW-1185">Reference proteome</keyword>
<evidence type="ECO:0000313" key="3">
    <source>
        <dbReference type="Proteomes" id="UP000092993"/>
    </source>
</evidence>
<gene>
    <name evidence="2" type="ORF">A0H81_09431</name>
</gene>
<dbReference type="OrthoDB" id="2803716at2759"/>
<evidence type="ECO:0000313" key="2">
    <source>
        <dbReference type="EMBL" id="OBZ70787.1"/>
    </source>
</evidence>
<proteinExistence type="predicted"/>
<organism evidence="2 3">
    <name type="scientific">Grifola frondosa</name>
    <name type="common">Maitake</name>
    <name type="synonym">Polyporus frondosus</name>
    <dbReference type="NCBI Taxonomy" id="5627"/>
    <lineage>
        <taxon>Eukaryota</taxon>
        <taxon>Fungi</taxon>
        <taxon>Dikarya</taxon>
        <taxon>Basidiomycota</taxon>
        <taxon>Agaricomycotina</taxon>
        <taxon>Agaricomycetes</taxon>
        <taxon>Polyporales</taxon>
        <taxon>Grifolaceae</taxon>
        <taxon>Grifola</taxon>
    </lineage>
</organism>